<sequence>MISSGNLLASIPATLPDELVDDLFAGQSFRVERIVSRGHASPDEFWYDQDEAEWVMVVQGEARLQLEGQAGPVHLTAGMYINIPAHVRHRVSWTHPDMDTIWLAIFYRS</sequence>
<evidence type="ECO:0000313" key="3">
    <source>
        <dbReference type="Proteomes" id="UP000238375"/>
    </source>
</evidence>
<dbReference type="SUPFAM" id="SSF51182">
    <property type="entry name" value="RmlC-like cupins"/>
    <property type="match status" value="1"/>
</dbReference>
<dbReference type="InterPro" id="IPR014710">
    <property type="entry name" value="RmlC-like_jellyroll"/>
</dbReference>
<gene>
    <name evidence="2" type="ORF">CLV58_103279</name>
</gene>
<feature type="domain" description="Cupin type-2" evidence="1">
    <location>
        <begin position="45"/>
        <end position="106"/>
    </location>
</feature>
<dbReference type="AlphaFoldDB" id="A0A2T0TF73"/>
<keyword evidence="3" id="KW-1185">Reference proteome</keyword>
<dbReference type="CDD" id="cd06981">
    <property type="entry name" value="cupin_reut_a1446"/>
    <property type="match status" value="1"/>
</dbReference>
<dbReference type="Proteomes" id="UP000238375">
    <property type="component" value="Unassembled WGS sequence"/>
</dbReference>
<name>A0A2T0TF73_9BACT</name>
<dbReference type="RefSeq" id="WP_106136710.1">
    <property type="nucleotide sequence ID" value="NZ_PVTE01000003.1"/>
</dbReference>
<dbReference type="OrthoDB" id="9798585at2"/>
<accession>A0A2T0TF73</accession>
<dbReference type="EMBL" id="PVTE01000003">
    <property type="protein sequence ID" value="PRY44309.1"/>
    <property type="molecule type" value="Genomic_DNA"/>
</dbReference>
<dbReference type="InterPro" id="IPR013096">
    <property type="entry name" value="Cupin_2"/>
</dbReference>
<protein>
    <submittedName>
        <fullName evidence="2">Cupin 2 domain-containing protein</fullName>
    </submittedName>
</protein>
<dbReference type="Gene3D" id="2.60.120.10">
    <property type="entry name" value="Jelly Rolls"/>
    <property type="match status" value="1"/>
</dbReference>
<proteinExistence type="predicted"/>
<reference evidence="2 3" key="1">
    <citation type="submission" date="2018-03" db="EMBL/GenBank/DDBJ databases">
        <title>Genomic Encyclopedia of Archaeal and Bacterial Type Strains, Phase II (KMG-II): from individual species to whole genera.</title>
        <authorList>
            <person name="Goeker M."/>
        </authorList>
    </citation>
    <scope>NUCLEOTIDE SEQUENCE [LARGE SCALE GENOMIC DNA]</scope>
    <source>
        <strain evidence="2 3">DSM 28354</strain>
    </source>
</reference>
<dbReference type="Pfam" id="PF07883">
    <property type="entry name" value="Cupin_2"/>
    <property type="match status" value="1"/>
</dbReference>
<evidence type="ECO:0000259" key="1">
    <source>
        <dbReference type="Pfam" id="PF07883"/>
    </source>
</evidence>
<organism evidence="2 3">
    <name type="scientific">Spirosoma oryzae</name>
    <dbReference type="NCBI Taxonomy" id="1469603"/>
    <lineage>
        <taxon>Bacteria</taxon>
        <taxon>Pseudomonadati</taxon>
        <taxon>Bacteroidota</taxon>
        <taxon>Cytophagia</taxon>
        <taxon>Cytophagales</taxon>
        <taxon>Cytophagaceae</taxon>
        <taxon>Spirosoma</taxon>
    </lineage>
</organism>
<dbReference type="InterPro" id="IPR011051">
    <property type="entry name" value="RmlC_Cupin_sf"/>
</dbReference>
<evidence type="ECO:0000313" key="2">
    <source>
        <dbReference type="EMBL" id="PRY44309.1"/>
    </source>
</evidence>
<comment type="caution">
    <text evidence="2">The sequence shown here is derived from an EMBL/GenBank/DDBJ whole genome shotgun (WGS) entry which is preliminary data.</text>
</comment>